<dbReference type="Pfam" id="PF25273">
    <property type="entry name" value="DUF7869"/>
    <property type="match status" value="1"/>
</dbReference>
<proteinExistence type="predicted"/>
<dbReference type="AlphaFoldDB" id="W2XJE5"/>
<feature type="compositionally biased region" description="Basic and acidic residues" evidence="1">
    <location>
        <begin position="358"/>
        <end position="371"/>
    </location>
</feature>
<dbReference type="PANTHER" id="PTHR34415:SF1">
    <property type="entry name" value="INTEGRASE CATALYTIC DOMAIN-CONTAINING PROTEIN"/>
    <property type="match status" value="1"/>
</dbReference>
<dbReference type="InterPro" id="IPR057191">
    <property type="entry name" value="DUF7869"/>
</dbReference>
<sequence>MLPTHFTWDAIYEEMHSHVEQIRLRVREPPRSTMRKLLTLHCPTIRTRSPRSNVCDVYSIYHASMRNDVTAEKAEALGRHTESARRMRREYKNDKAAVSDDHVVHVMDYSRNLTVPSTTSTPSQWYFRSLLAWKRNDQIISILEHFLRTRVFAEGKTRLTVYADNCSGQNKNNYVIKFFFLAQVDMGNLKHVDYKFFVKGHTKNFCDRGFAHIRKHLSKVECYTVEHVVEAVTATASNSVTVHIPRGSEQFKTYKGVLTELYKRLDGIQQFQIFSMDDQDMGVVSCKKSPDDEPVVKYLRRKIDGILTTKEKVTTMMCEHVEVLPPPPPNVEKSHTMYHNIRPYVPEEFRNDPLYAKPSEREGIDAKEAKQARRAHRAAMAVAAQANQDRRGRDETEDEADTDASGSPAKKNRRKT</sequence>
<evidence type="ECO:0000256" key="1">
    <source>
        <dbReference type="SAM" id="MobiDB-lite"/>
    </source>
</evidence>
<evidence type="ECO:0000259" key="2">
    <source>
        <dbReference type="Pfam" id="PF25273"/>
    </source>
</evidence>
<gene>
    <name evidence="3" type="ORF">F441_04547</name>
</gene>
<protein>
    <recommendedName>
        <fullName evidence="2">DUF7869 domain-containing protein</fullName>
    </recommendedName>
</protein>
<evidence type="ECO:0000313" key="4">
    <source>
        <dbReference type="Proteomes" id="UP000018958"/>
    </source>
</evidence>
<comment type="caution">
    <text evidence="3">The sequence shown here is derived from an EMBL/GenBank/DDBJ whole genome shotgun (WGS) entry which is preliminary data.</text>
</comment>
<reference evidence="3 4" key="1">
    <citation type="submission" date="2013-11" db="EMBL/GenBank/DDBJ databases">
        <title>The Genome Sequence of Phytophthora parasitica CJ01A1.</title>
        <authorList>
            <consortium name="The Broad Institute Genomics Platform"/>
            <person name="Russ C."/>
            <person name="Tyler B."/>
            <person name="Panabieres F."/>
            <person name="Shan W."/>
            <person name="Tripathy S."/>
            <person name="Grunwald N."/>
            <person name="Machado M."/>
            <person name="Johnson C.S."/>
            <person name="Walker B."/>
            <person name="Young S.K."/>
            <person name="Zeng Q."/>
            <person name="Gargeya S."/>
            <person name="Fitzgerald M."/>
            <person name="Haas B."/>
            <person name="Abouelleil A."/>
            <person name="Allen A.W."/>
            <person name="Alvarado L."/>
            <person name="Arachchi H.M."/>
            <person name="Berlin A.M."/>
            <person name="Chapman S.B."/>
            <person name="Gainer-Dewar J."/>
            <person name="Goldberg J."/>
            <person name="Griggs A."/>
            <person name="Gujja S."/>
            <person name="Hansen M."/>
            <person name="Howarth C."/>
            <person name="Imamovic A."/>
            <person name="Ireland A."/>
            <person name="Larimer J."/>
            <person name="McCowan C."/>
            <person name="Murphy C."/>
            <person name="Pearson M."/>
            <person name="Poon T.W."/>
            <person name="Priest M."/>
            <person name="Roberts A."/>
            <person name="Saif S."/>
            <person name="Shea T."/>
            <person name="Sisk P."/>
            <person name="Sykes S."/>
            <person name="Wortman J."/>
            <person name="Nusbaum C."/>
            <person name="Birren B."/>
        </authorList>
    </citation>
    <scope>NUCLEOTIDE SEQUENCE [LARGE SCALE GENOMIC DNA]</scope>
    <source>
        <strain evidence="3 4">CJ01A1</strain>
    </source>
</reference>
<organism evidence="3 4">
    <name type="scientific">Phytophthora nicotianae CJ01A1</name>
    <dbReference type="NCBI Taxonomy" id="1317063"/>
    <lineage>
        <taxon>Eukaryota</taxon>
        <taxon>Sar</taxon>
        <taxon>Stramenopiles</taxon>
        <taxon>Oomycota</taxon>
        <taxon>Peronosporomycetes</taxon>
        <taxon>Peronosporales</taxon>
        <taxon>Peronosporaceae</taxon>
        <taxon>Phytophthora</taxon>
    </lineage>
</organism>
<feature type="region of interest" description="Disordered" evidence="1">
    <location>
        <begin position="356"/>
        <end position="416"/>
    </location>
</feature>
<dbReference type="PANTHER" id="PTHR34415">
    <property type="entry name" value="INTEGRASE CATALYTIC DOMAIN-CONTAINING PROTEIN"/>
    <property type="match status" value="1"/>
</dbReference>
<name>W2XJE5_PHYNI</name>
<dbReference type="Proteomes" id="UP000018958">
    <property type="component" value="Unassembled WGS sequence"/>
</dbReference>
<feature type="domain" description="DUF7869" evidence="2">
    <location>
        <begin position="138"/>
        <end position="288"/>
    </location>
</feature>
<evidence type="ECO:0000313" key="3">
    <source>
        <dbReference type="EMBL" id="ETP22079.1"/>
    </source>
</evidence>
<dbReference type="EMBL" id="ANIX01001009">
    <property type="protein sequence ID" value="ETP22079.1"/>
    <property type="molecule type" value="Genomic_DNA"/>
</dbReference>
<accession>W2XJE5</accession>